<evidence type="ECO:0000256" key="1">
    <source>
        <dbReference type="SAM" id="Phobius"/>
    </source>
</evidence>
<comment type="caution">
    <text evidence="2">The sequence shown here is derived from an EMBL/GenBank/DDBJ whole genome shotgun (WGS) entry which is preliminary data.</text>
</comment>
<keyword evidence="1" id="KW-1133">Transmembrane helix</keyword>
<dbReference type="Proteomes" id="UP000639396">
    <property type="component" value="Unassembled WGS sequence"/>
</dbReference>
<evidence type="ECO:0000313" key="2">
    <source>
        <dbReference type="EMBL" id="MBD2863155.1"/>
    </source>
</evidence>
<dbReference type="EMBL" id="JACXJA010000017">
    <property type="protein sequence ID" value="MBD2863155.1"/>
    <property type="molecule type" value="Genomic_DNA"/>
</dbReference>
<dbReference type="Gene3D" id="1.10.287.950">
    <property type="entry name" value="Methyl-accepting chemotaxis protein"/>
    <property type="match status" value="1"/>
</dbReference>
<keyword evidence="3" id="KW-1185">Reference proteome</keyword>
<dbReference type="SUPFAM" id="SSF58104">
    <property type="entry name" value="Methyl-accepting chemotaxis protein (MCP) signaling domain"/>
    <property type="match status" value="1"/>
</dbReference>
<keyword evidence="1" id="KW-0812">Transmembrane</keyword>
<dbReference type="RefSeq" id="WP_190928704.1">
    <property type="nucleotide sequence ID" value="NZ_JACXJA010000017.1"/>
</dbReference>
<reference evidence="2" key="1">
    <citation type="submission" date="2020-09" db="EMBL/GenBank/DDBJ databases">
        <title>A novel bacterium of genus Paenibacillus, isolated from South China Sea.</title>
        <authorList>
            <person name="Huang H."/>
            <person name="Mo K."/>
            <person name="Hu Y."/>
        </authorList>
    </citation>
    <scope>NUCLEOTIDE SEQUENCE</scope>
    <source>
        <strain evidence="2">IB182363</strain>
    </source>
</reference>
<dbReference type="InterPro" id="IPR009293">
    <property type="entry name" value="UPF0478"/>
</dbReference>
<feature type="transmembrane region" description="Helical" evidence="1">
    <location>
        <begin position="7"/>
        <end position="26"/>
    </location>
</feature>
<dbReference type="PANTHER" id="PTHR40070">
    <property type="entry name" value="UPF0478 PROTEIN YTXG"/>
    <property type="match status" value="1"/>
</dbReference>
<proteinExistence type="predicted"/>
<sequence>MIIQISVACIAAAFIVLVYFLVKTLISAKASLEQVTETLAHIDAKVDAISQETVKLMHTTQQITDDVQGKMKSVDTLFRSIGQVGESVSQVSTSVKQVSATVSDSVRRAGDRVNRERNQVAEVMEWATLGLQLWRKWQSRKRSVEQLPKNPNERVGNDV</sequence>
<protein>
    <submittedName>
        <fullName evidence="2">DUF948 domain-containing protein</fullName>
    </submittedName>
</protein>
<organism evidence="2 3">
    <name type="scientific">Paenibacillus oceani</name>
    <dbReference type="NCBI Taxonomy" id="2772510"/>
    <lineage>
        <taxon>Bacteria</taxon>
        <taxon>Bacillati</taxon>
        <taxon>Bacillota</taxon>
        <taxon>Bacilli</taxon>
        <taxon>Bacillales</taxon>
        <taxon>Paenibacillaceae</taxon>
        <taxon>Paenibacillus</taxon>
    </lineage>
</organism>
<dbReference type="PANTHER" id="PTHR40070:SF1">
    <property type="entry name" value="UPF0478 PROTEIN YTXG"/>
    <property type="match status" value="1"/>
</dbReference>
<gene>
    <name evidence="2" type="ORF">IDH45_14275</name>
</gene>
<name>A0A927CC45_9BACL</name>
<dbReference type="AlphaFoldDB" id="A0A927CC45"/>
<accession>A0A927CC45</accession>
<keyword evidence="1" id="KW-0472">Membrane</keyword>
<evidence type="ECO:0000313" key="3">
    <source>
        <dbReference type="Proteomes" id="UP000639396"/>
    </source>
</evidence>
<dbReference type="Pfam" id="PF06103">
    <property type="entry name" value="DUF948"/>
    <property type="match status" value="1"/>
</dbReference>